<dbReference type="InterPro" id="IPR014001">
    <property type="entry name" value="Helicase_ATP-bd"/>
</dbReference>
<feature type="domain" description="Helicase ATP-binding" evidence="7">
    <location>
        <begin position="467"/>
        <end position="636"/>
    </location>
</feature>
<dbReference type="OrthoDB" id="2608216at2759"/>
<dbReference type="EMBL" id="KV919171">
    <property type="protein sequence ID" value="OSX71092.1"/>
    <property type="molecule type" value="Genomic_DNA"/>
</dbReference>
<dbReference type="SUPFAM" id="SSF52540">
    <property type="entry name" value="P-loop containing nucleoside triphosphate hydrolases"/>
    <property type="match status" value="1"/>
</dbReference>
<protein>
    <recommendedName>
        <fullName evidence="6">DNA 3'-5' helicase</fullName>
        <ecNumber evidence="6">5.6.2.4</ecNumber>
    </recommendedName>
</protein>
<keyword evidence="2" id="KW-0238">DNA-binding</keyword>
<keyword evidence="9" id="KW-1185">Reference proteome</keyword>
<dbReference type="PANTHER" id="PTHR13710:SF105">
    <property type="entry name" value="ATP-DEPENDENT DNA HELICASE Q1"/>
    <property type="match status" value="1"/>
</dbReference>
<sequence>MASSTNSSTAVPTSSDLPHFAIGRLANTRYNRTSAAGRDAWLEHVPASSSYDAVALAKKTEEAMRSDSSAQVHKAMRADYVAFCARGGVDPFVVTSTTAAHVANFYKYRTKNFPLGLSMAKHVSAQMTLFFKELGCSGQWSTGKVGMRDTYVNGNPNYSDDVAKCKRAHKAALAAQGRVPVPIDALEYGHMCVYYDHYIKDEDDVAPARLYQFAAMMVATFNLMRFDEVTKIQRENVLLTEDVFGNPMFRINILQGTKNSLTSHRYYLEGGPGLAGDPRVDPVLALAMYLLKRGELAGPLFVNFKNVGRDAYEMDPRTPLKDGAFLNDLRDAFDEAGVDSYRFLGTHSFKRGGVQLYRLLGVPDQEIKERGHWQTFSAYFACAQARRFEVAEAPIYDDMAAAPVVKRPTGRRDAVGLSSSLVECTTARSCGNMDKAAVRAAAYGLLRSRFEHEDFRQGQLEAIVSVVDKNNPNVGVLSVMGTGQGKTFVVGIAALLLHSRRRWLTVLLTPLNSIGRQHVKTFQDAGLDCAGLFGSSTELERTRIHAAVTSRQLVILVASPEAMVNNPGLLGVIKTMGICLLAFDEAHLFDSWARWRPDLSRAASRFGSCRRLALFATVPLAQVSALQDALHINEPLVFHRGPFLRRNLVIRVIDRNAAYAFGRSNRVEQCRADLEHAQRVAYAFQLAVCCRAAGGNMVVFTSSRSEAARVDAELRCAAEALARHGSSRDEPLDVLVYHAGLEDLAATEHHFATNTGIVVVATIAFGMGVHCAHVRAVLHFVRTADAPWEVRAPFQSFLNSLVELAVMAVKLFAPSAVHGAVNEMCHEGVLVVDKSEDYSDVVPLEVLANIEQGRWPRRLVDILQEDIAADLDVLRDVQSLLQSRGCINRQLISRFGAESEVGLSVPNCLCSGCVPDGPYLRARCPILPEL</sequence>
<dbReference type="GO" id="GO:0006310">
    <property type="term" value="P:DNA recombination"/>
    <property type="evidence" value="ECO:0007669"/>
    <property type="project" value="UniProtKB-KW"/>
</dbReference>
<comment type="catalytic activity">
    <reaction evidence="5">
        <text>Couples ATP hydrolysis with the unwinding of duplex DNA by translocating in the 3'-5' direction.</text>
        <dbReference type="EC" id="5.6.2.4"/>
    </reaction>
</comment>
<dbReference type="Proteomes" id="UP000218209">
    <property type="component" value="Unassembled WGS sequence"/>
</dbReference>
<dbReference type="PROSITE" id="PS51192">
    <property type="entry name" value="HELICASE_ATP_BIND_1"/>
    <property type="match status" value="1"/>
</dbReference>
<dbReference type="GO" id="GO:0005694">
    <property type="term" value="C:chromosome"/>
    <property type="evidence" value="ECO:0007669"/>
    <property type="project" value="TreeGrafter"/>
</dbReference>
<dbReference type="InterPro" id="IPR011545">
    <property type="entry name" value="DEAD/DEAH_box_helicase_dom"/>
</dbReference>
<name>A0A1X6NR90_PORUM</name>
<keyword evidence="4" id="KW-0413">Isomerase</keyword>
<organism evidence="8 9">
    <name type="scientific">Porphyra umbilicalis</name>
    <name type="common">Purple laver</name>
    <name type="synonym">Red alga</name>
    <dbReference type="NCBI Taxonomy" id="2786"/>
    <lineage>
        <taxon>Eukaryota</taxon>
        <taxon>Rhodophyta</taxon>
        <taxon>Bangiophyceae</taxon>
        <taxon>Bangiales</taxon>
        <taxon>Bangiaceae</taxon>
        <taxon>Porphyra</taxon>
    </lineage>
</organism>
<dbReference type="InterPro" id="IPR011010">
    <property type="entry name" value="DNA_brk_join_enz"/>
</dbReference>
<evidence type="ECO:0000313" key="8">
    <source>
        <dbReference type="EMBL" id="OSX71092.1"/>
    </source>
</evidence>
<dbReference type="GO" id="GO:0043138">
    <property type="term" value="F:3'-5' DNA helicase activity"/>
    <property type="evidence" value="ECO:0007669"/>
    <property type="project" value="UniProtKB-EC"/>
</dbReference>
<dbReference type="Gene3D" id="1.10.443.10">
    <property type="entry name" value="Intergrase catalytic core"/>
    <property type="match status" value="1"/>
</dbReference>
<accession>A0A1X6NR90</accession>
<evidence type="ECO:0000256" key="2">
    <source>
        <dbReference type="ARBA" id="ARBA00023125"/>
    </source>
</evidence>
<dbReference type="GO" id="GO:0006281">
    <property type="term" value="P:DNA repair"/>
    <property type="evidence" value="ECO:0007669"/>
    <property type="project" value="TreeGrafter"/>
</dbReference>
<dbReference type="GO" id="GO:0005524">
    <property type="term" value="F:ATP binding"/>
    <property type="evidence" value="ECO:0007669"/>
    <property type="project" value="InterPro"/>
</dbReference>
<comment type="similarity">
    <text evidence="1">Belongs to the helicase family. RecQ subfamily.</text>
</comment>
<evidence type="ECO:0000256" key="5">
    <source>
        <dbReference type="ARBA" id="ARBA00034617"/>
    </source>
</evidence>
<dbReference type="GO" id="GO:0009378">
    <property type="term" value="F:four-way junction helicase activity"/>
    <property type="evidence" value="ECO:0007669"/>
    <property type="project" value="TreeGrafter"/>
</dbReference>
<gene>
    <name evidence="8" type="ORF">BU14_0602s0001</name>
</gene>
<dbReference type="AlphaFoldDB" id="A0A1X6NR90"/>
<dbReference type="Pfam" id="PF00270">
    <property type="entry name" value="DEAD"/>
    <property type="match status" value="1"/>
</dbReference>
<dbReference type="SUPFAM" id="SSF56349">
    <property type="entry name" value="DNA breaking-rejoining enzymes"/>
    <property type="match status" value="1"/>
</dbReference>
<dbReference type="InterPro" id="IPR013762">
    <property type="entry name" value="Integrase-like_cat_sf"/>
</dbReference>
<evidence type="ECO:0000256" key="3">
    <source>
        <dbReference type="ARBA" id="ARBA00023172"/>
    </source>
</evidence>
<dbReference type="GO" id="GO:0003677">
    <property type="term" value="F:DNA binding"/>
    <property type="evidence" value="ECO:0007669"/>
    <property type="project" value="UniProtKB-KW"/>
</dbReference>
<dbReference type="GO" id="GO:0005737">
    <property type="term" value="C:cytoplasm"/>
    <property type="evidence" value="ECO:0007669"/>
    <property type="project" value="TreeGrafter"/>
</dbReference>
<evidence type="ECO:0000256" key="1">
    <source>
        <dbReference type="ARBA" id="ARBA00005446"/>
    </source>
</evidence>
<evidence type="ECO:0000256" key="4">
    <source>
        <dbReference type="ARBA" id="ARBA00023235"/>
    </source>
</evidence>
<evidence type="ECO:0000259" key="7">
    <source>
        <dbReference type="PROSITE" id="PS51192"/>
    </source>
</evidence>
<evidence type="ECO:0000313" key="9">
    <source>
        <dbReference type="Proteomes" id="UP000218209"/>
    </source>
</evidence>
<dbReference type="PANTHER" id="PTHR13710">
    <property type="entry name" value="DNA HELICASE RECQ FAMILY MEMBER"/>
    <property type="match status" value="1"/>
</dbReference>
<dbReference type="SMART" id="SM00487">
    <property type="entry name" value="DEXDc"/>
    <property type="match status" value="1"/>
</dbReference>
<dbReference type="Gene3D" id="3.40.50.300">
    <property type="entry name" value="P-loop containing nucleotide triphosphate hydrolases"/>
    <property type="match status" value="2"/>
</dbReference>
<dbReference type="InterPro" id="IPR027417">
    <property type="entry name" value="P-loop_NTPase"/>
</dbReference>
<dbReference type="EC" id="5.6.2.4" evidence="6"/>
<proteinExistence type="inferred from homology"/>
<evidence type="ECO:0000256" key="6">
    <source>
        <dbReference type="ARBA" id="ARBA00034808"/>
    </source>
</evidence>
<keyword evidence="3" id="KW-0233">DNA recombination</keyword>
<dbReference type="GO" id="GO:0015074">
    <property type="term" value="P:DNA integration"/>
    <property type="evidence" value="ECO:0007669"/>
    <property type="project" value="InterPro"/>
</dbReference>
<reference evidence="8 9" key="1">
    <citation type="submission" date="2017-03" db="EMBL/GenBank/DDBJ databases">
        <title>WGS assembly of Porphyra umbilicalis.</title>
        <authorList>
            <person name="Brawley S.H."/>
            <person name="Blouin N.A."/>
            <person name="Ficko-Blean E."/>
            <person name="Wheeler G.L."/>
            <person name="Lohr M."/>
            <person name="Goodson H.V."/>
            <person name="Jenkins J.W."/>
            <person name="Blaby-Haas C.E."/>
            <person name="Helliwell K.E."/>
            <person name="Chan C."/>
            <person name="Marriage T."/>
            <person name="Bhattacharya D."/>
            <person name="Klein A.S."/>
            <person name="Badis Y."/>
            <person name="Brodie J."/>
            <person name="Cao Y."/>
            <person name="Collen J."/>
            <person name="Dittami S.M."/>
            <person name="Gachon C.M."/>
            <person name="Green B.R."/>
            <person name="Karpowicz S."/>
            <person name="Kim J.W."/>
            <person name="Kudahl U."/>
            <person name="Lin S."/>
            <person name="Michel G."/>
            <person name="Mittag M."/>
            <person name="Olson B.J."/>
            <person name="Pangilinan J."/>
            <person name="Peng Y."/>
            <person name="Qiu H."/>
            <person name="Shu S."/>
            <person name="Singer J.T."/>
            <person name="Smith A.G."/>
            <person name="Sprecher B.N."/>
            <person name="Wagner V."/>
            <person name="Wang W."/>
            <person name="Wang Z.-Y."/>
            <person name="Yan J."/>
            <person name="Yarish C."/>
            <person name="Zoeuner-Riek S."/>
            <person name="Zhuang Y."/>
            <person name="Zou Y."/>
            <person name="Lindquist E.A."/>
            <person name="Grimwood J."/>
            <person name="Barry K."/>
            <person name="Rokhsar D.S."/>
            <person name="Schmutz J."/>
            <person name="Stiller J.W."/>
            <person name="Grossman A.R."/>
            <person name="Prochnik S.E."/>
        </authorList>
    </citation>
    <scope>NUCLEOTIDE SEQUENCE [LARGE SCALE GENOMIC DNA]</scope>
    <source>
        <strain evidence="8">4086291</strain>
    </source>
</reference>